<gene>
    <name evidence="2" type="ORF">LMG29542_07963</name>
</gene>
<feature type="domain" description="IstB-like ATP-binding" evidence="1">
    <location>
        <begin position="5"/>
        <end position="90"/>
    </location>
</feature>
<reference evidence="2 3" key="1">
    <citation type="submission" date="2020-04" db="EMBL/GenBank/DDBJ databases">
        <authorList>
            <person name="De Canck E."/>
        </authorList>
    </citation>
    <scope>NUCLEOTIDE SEQUENCE [LARGE SCALE GENOMIC DNA]</scope>
    <source>
        <strain evidence="2 3">LMG 29542</strain>
    </source>
</reference>
<dbReference type="GO" id="GO:0005524">
    <property type="term" value="F:ATP binding"/>
    <property type="evidence" value="ECO:0007669"/>
    <property type="project" value="InterPro"/>
</dbReference>
<dbReference type="RefSeq" id="WP_377757415.1">
    <property type="nucleotide sequence ID" value="NZ_CADIKH010000135.1"/>
</dbReference>
<sequence>MLRATLLDDWGLQDLDQGARNDLLDLLDLLEVLDDRVGTRSTVITSQLPLEHWHARLQDPTLADAILDRLVHQAHKLPIKGDSMRKKTKPDSADA</sequence>
<protein>
    <submittedName>
        <fullName evidence="2">IS21 family transposase IS408</fullName>
    </submittedName>
</protein>
<name>A0A6J5FBJ4_9BURK</name>
<evidence type="ECO:0000313" key="2">
    <source>
        <dbReference type="EMBL" id="CAB3774585.1"/>
    </source>
</evidence>
<proteinExistence type="predicted"/>
<dbReference type="EMBL" id="CADIKH010000135">
    <property type="protein sequence ID" value="CAB3774585.1"/>
    <property type="molecule type" value="Genomic_DNA"/>
</dbReference>
<dbReference type="Proteomes" id="UP000494363">
    <property type="component" value="Unassembled WGS sequence"/>
</dbReference>
<accession>A0A6J5FBJ4</accession>
<dbReference type="InterPro" id="IPR002611">
    <property type="entry name" value="IstB_ATP-bd"/>
</dbReference>
<dbReference type="InterPro" id="IPR027417">
    <property type="entry name" value="P-loop_NTPase"/>
</dbReference>
<dbReference type="Pfam" id="PF01695">
    <property type="entry name" value="IstB_IS21"/>
    <property type="match status" value="1"/>
</dbReference>
<organism evidence="2 3">
    <name type="scientific">Paraburkholderia humisilvae</name>
    <dbReference type="NCBI Taxonomy" id="627669"/>
    <lineage>
        <taxon>Bacteria</taxon>
        <taxon>Pseudomonadati</taxon>
        <taxon>Pseudomonadota</taxon>
        <taxon>Betaproteobacteria</taxon>
        <taxon>Burkholderiales</taxon>
        <taxon>Burkholderiaceae</taxon>
        <taxon>Paraburkholderia</taxon>
    </lineage>
</organism>
<evidence type="ECO:0000259" key="1">
    <source>
        <dbReference type="Pfam" id="PF01695"/>
    </source>
</evidence>
<dbReference type="Gene3D" id="3.40.50.300">
    <property type="entry name" value="P-loop containing nucleotide triphosphate hydrolases"/>
    <property type="match status" value="1"/>
</dbReference>
<evidence type="ECO:0000313" key="3">
    <source>
        <dbReference type="Proteomes" id="UP000494363"/>
    </source>
</evidence>
<keyword evidence="3" id="KW-1185">Reference proteome</keyword>
<dbReference type="AlphaFoldDB" id="A0A6J5FBJ4"/>